<dbReference type="EMBL" id="CP102487">
    <property type="protein sequence ID" value="UUX58663.1"/>
    <property type="molecule type" value="Genomic_DNA"/>
</dbReference>
<evidence type="ECO:0000313" key="8">
    <source>
        <dbReference type="EMBL" id="UUX58663.1"/>
    </source>
</evidence>
<keyword evidence="5 8" id="KW-0456">Lyase</keyword>
<dbReference type="NCBIfam" id="NF002017">
    <property type="entry name" value="PRK00823.1-2"/>
    <property type="match status" value="1"/>
</dbReference>
<dbReference type="Pfam" id="PF18029">
    <property type="entry name" value="Glyoxalase_6"/>
    <property type="match status" value="1"/>
</dbReference>
<name>A0A5B8IJR7_9MICC</name>
<dbReference type="Proteomes" id="UP001060018">
    <property type="component" value="Chromosome"/>
</dbReference>
<reference evidence="7 9" key="1">
    <citation type="submission" date="2019-07" db="EMBL/GenBank/DDBJ databases">
        <title>Complete Genome Sequence of drought tolerant Plant Growth-Promoting Rhizobacterium Glutamicibacter halophytocola DR408.</title>
        <authorList>
            <person name="Nishu S.D."/>
            <person name="Lee T.K."/>
        </authorList>
    </citation>
    <scope>NUCLEOTIDE SEQUENCE [LARGE SCALE GENOMIC DNA]</scope>
    <source>
        <strain evidence="7 9">DR408</strain>
    </source>
</reference>
<reference evidence="8" key="2">
    <citation type="journal article" date="2022" name="Pest Manag. Sci.">
        <title>Glutamicibacter halophytocola-mediated host fitness of potato tuber moth on Solanaceae crops.</title>
        <authorList>
            <person name="Wang W."/>
            <person name="Xiao G."/>
            <person name="Du G."/>
            <person name="Chang L."/>
            <person name="Yang Y."/>
            <person name="Ye J."/>
            <person name="Chen B."/>
        </authorList>
    </citation>
    <scope>NUCLEOTIDE SEQUENCE</scope>
    <source>
        <strain evidence="8">S2</strain>
    </source>
</reference>
<accession>A0A5B8IJR7</accession>
<evidence type="ECO:0000259" key="6">
    <source>
        <dbReference type="Pfam" id="PF18029"/>
    </source>
</evidence>
<dbReference type="CDD" id="cd00488">
    <property type="entry name" value="PCD_DCoH"/>
    <property type="match status" value="1"/>
</dbReference>
<dbReference type="SUPFAM" id="SSF55248">
    <property type="entry name" value="PCD-like"/>
    <property type="match status" value="1"/>
</dbReference>
<organism evidence="8 10">
    <name type="scientific">Glutamicibacter halophytocola</name>
    <dbReference type="NCBI Taxonomy" id="1933880"/>
    <lineage>
        <taxon>Bacteria</taxon>
        <taxon>Bacillati</taxon>
        <taxon>Actinomycetota</taxon>
        <taxon>Actinomycetes</taxon>
        <taxon>Micrococcales</taxon>
        <taxon>Micrococcaceae</taxon>
        <taxon>Glutamicibacter</taxon>
    </lineage>
</organism>
<dbReference type="PANTHER" id="PTHR12599:SF0">
    <property type="entry name" value="PTERIN-4-ALPHA-CARBINOLAMINE DEHYDRATASE"/>
    <property type="match status" value="1"/>
</dbReference>
<dbReference type="OrthoDB" id="15077at2"/>
<dbReference type="Gene3D" id="3.30.1360.20">
    <property type="entry name" value="Transcriptional coactivator/pterin dehydratase"/>
    <property type="match status" value="1"/>
</dbReference>
<dbReference type="InterPro" id="IPR029068">
    <property type="entry name" value="Glyas_Bleomycin-R_OHBP_Dase"/>
</dbReference>
<evidence type="ECO:0000256" key="1">
    <source>
        <dbReference type="ARBA" id="ARBA00001554"/>
    </source>
</evidence>
<dbReference type="Proteomes" id="UP000320717">
    <property type="component" value="Chromosome"/>
</dbReference>
<dbReference type="InterPro" id="IPR041581">
    <property type="entry name" value="Glyoxalase_6"/>
</dbReference>
<dbReference type="EC" id="4.2.1.96" evidence="3"/>
<comment type="similarity">
    <text evidence="2">Belongs to the pterin-4-alpha-carbinolamine dehydratase family.</text>
</comment>
<dbReference type="RefSeq" id="WP_146276623.1">
    <property type="nucleotide sequence ID" value="NZ_CP042260.1"/>
</dbReference>
<evidence type="ECO:0000256" key="3">
    <source>
        <dbReference type="ARBA" id="ARBA00013252"/>
    </source>
</evidence>
<evidence type="ECO:0000256" key="4">
    <source>
        <dbReference type="ARBA" id="ARBA00021735"/>
    </source>
</evidence>
<dbReference type="GO" id="GO:0008124">
    <property type="term" value="F:4-alpha-hydroxytetrahydrobiopterin dehydratase activity"/>
    <property type="evidence" value="ECO:0007669"/>
    <property type="project" value="UniProtKB-EC"/>
</dbReference>
<evidence type="ECO:0000313" key="10">
    <source>
        <dbReference type="Proteomes" id="UP001060018"/>
    </source>
</evidence>
<dbReference type="PANTHER" id="PTHR12599">
    <property type="entry name" value="PTERIN-4-ALPHA-CARBINOLAMINE DEHYDRATASE"/>
    <property type="match status" value="1"/>
</dbReference>
<proteinExistence type="inferred from homology"/>
<dbReference type="InterPro" id="IPR036428">
    <property type="entry name" value="PCD_sf"/>
</dbReference>
<dbReference type="Pfam" id="PF01329">
    <property type="entry name" value="Pterin_4a"/>
    <property type="match status" value="1"/>
</dbReference>
<protein>
    <recommendedName>
        <fullName evidence="4">Putative pterin-4-alpha-carbinolamine dehydratase</fullName>
        <ecNumber evidence="3">4.2.1.96</ecNumber>
    </recommendedName>
</protein>
<sequence>MNNQDVLDKQQISDYLKDLPHWREVPGAIAAVFHAKTSAMAIELVNEIASAAELDQHHPDVDWRYNKVFVTSTSHDAGGQVTTRDIALAAKISERAEALGVAAHTELIGVVEIAIDTDDQEAISSQWAAGLGYKIASDGSLVDPNHRLPAIWFQHTTTPNPNRLHLDIWGAYSDSQKILDELQKQQAELDHESAPSFVVATDRQGNRFCICTEKDR</sequence>
<evidence type="ECO:0000256" key="2">
    <source>
        <dbReference type="ARBA" id="ARBA00006472"/>
    </source>
</evidence>
<dbReference type="EMBL" id="CP042260">
    <property type="protein sequence ID" value="QDY66552.1"/>
    <property type="molecule type" value="Genomic_DNA"/>
</dbReference>
<dbReference type="Gene3D" id="3.10.180.10">
    <property type="entry name" value="2,3-Dihydroxybiphenyl 1,2-Dioxygenase, domain 1"/>
    <property type="match status" value="1"/>
</dbReference>
<feature type="domain" description="Glyoxalase-like" evidence="6">
    <location>
        <begin position="113"/>
        <end position="211"/>
    </location>
</feature>
<comment type="catalytic activity">
    <reaction evidence="1">
        <text>(4aS,6R)-4a-hydroxy-L-erythro-5,6,7,8-tetrahydrobiopterin = (6R)-L-erythro-6,7-dihydrobiopterin + H2O</text>
        <dbReference type="Rhea" id="RHEA:11920"/>
        <dbReference type="ChEBI" id="CHEBI:15377"/>
        <dbReference type="ChEBI" id="CHEBI:15642"/>
        <dbReference type="ChEBI" id="CHEBI:43120"/>
        <dbReference type="EC" id="4.2.1.96"/>
    </reaction>
</comment>
<evidence type="ECO:0000313" key="9">
    <source>
        <dbReference type="Proteomes" id="UP000320717"/>
    </source>
</evidence>
<keyword evidence="9" id="KW-1185">Reference proteome</keyword>
<evidence type="ECO:0000313" key="7">
    <source>
        <dbReference type="EMBL" id="QDY66552.1"/>
    </source>
</evidence>
<gene>
    <name evidence="7" type="ORF">FQA45_09555</name>
    <name evidence="8" type="ORF">NUH22_15400</name>
</gene>
<dbReference type="AlphaFoldDB" id="A0A5B8IJR7"/>
<evidence type="ECO:0000256" key="5">
    <source>
        <dbReference type="ARBA" id="ARBA00023239"/>
    </source>
</evidence>
<dbReference type="InterPro" id="IPR001533">
    <property type="entry name" value="Pterin_deHydtase"/>
</dbReference>
<dbReference type="GO" id="GO:0006729">
    <property type="term" value="P:tetrahydrobiopterin biosynthetic process"/>
    <property type="evidence" value="ECO:0007669"/>
    <property type="project" value="InterPro"/>
</dbReference>